<proteinExistence type="inferred from homology"/>
<dbReference type="Gene3D" id="3.10.170.10">
    <property type="match status" value="1"/>
</dbReference>
<keyword evidence="5 8" id="KW-0862">Zinc</keyword>
<dbReference type="InterPro" id="IPR013856">
    <property type="entry name" value="Peptidase_M4_domain"/>
</dbReference>
<dbReference type="OrthoDB" id="291295at2"/>
<accession>A0A1I7BHJ0</accession>
<protein>
    <recommendedName>
        <fullName evidence="8">Neutral metalloproteinase</fullName>
        <ecNumber evidence="8">3.4.24.-</ecNumber>
    </recommendedName>
</protein>
<dbReference type="InterPro" id="IPR023612">
    <property type="entry name" value="Peptidase_M4"/>
</dbReference>
<dbReference type="CDD" id="cd09597">
    <property type="entry name" value="M4_TLP"/>
    <property type="match status" value="1"/>
</dbReference>
<dbReference type="InterPro" id="IPR027268">
    <property type="entry name" value="Peptidase_M4/M1_CTD_sf"/>
</dbReference>
<comment type="similarity">
    <text evidence="1 8">Belongs to the peptidase M4 family.</text>
</comment>
<dbReference type="GO" id="GO:0006508">
    <property type="term" value="P:proteolysis"/>
    <property type="evidence" value="ECO:0007669"/>
    <property type="project" value="UniProtKB-KW"/>
</dbReference>
<keyword evidence="2 8" id="KW-0645">Protease</keyword>
<dbReference type="InterPro" id="IPR052759">
    <property type="entry name" value="Metalloprotease_M4"/>
</dbReference>
<sequence>MTTTPAVPPAPVAVCSFIPDYVLRNVAERGGDDDRRAALQALATSGTMRSLRVQAEARRSVLPRSAMPEITTALAPPTKERLIRDAENTANLRGPIIRTEAGPASADETAEAAFERLGATWDFYFQVFARNSIDKAGMPIEGVVHYRRGYDNALWNGTQMIFGDGSGRLFTGLAHSLTVCAHEVSHGVVQYDGPLVYQGQSGALNESMADVLGVLVEQWSLDQPVGQADWLVGREILAPGVTGKALRSLAEPGTAYDDDVLGRDPQPGHMDGYVETDEDNGGVHINSGIPNRAFTLVAQRLGGRAWEDAGRIWYASLGHERLLPTATFRQFARITRYVASTLFGAGSRQVSAVEEAWDGVGVQL</sequence>
<feature type="active site" evidence="7">
    <location>
        <position position="183"/>
    </location>
</feature>
<evidence type="ECO:0000259" key="9">
    <source>
        <dbReference type="Pfam" id="PF01447"/>
    </source>
</evidence>
<dbReference type="GO" id="GO:0046872">
    <property type="term" value="F:metal ion binding"/>
    <property type="evidence" value="ECO:0007669"/>
    <property type="project" value="UniProtKB-UniRule"/>
</dbReference>
<dbReference type="PRINTS" id="PR00730">
    <property type="entry name" value="THERMOLYSIN"/>
</dbReference>
<keyword evidence="3" id="KW-0479">Metal-binding</keyword>
<dbReference type="EMBL" id="FPBA01000014">
    <property type="protein sequence ID" value="SFT86632.1"/>
    <property type="molecule type" value="Genomic_DNA"/>
</dbReference>
<dbReference type="Gene3D" id="1.10.390.10">
    <property type="entry name" value="Neutral Protease Domain 2"/>
    <property type="match status" value="1"/>
</dbReference>
<feature type="active site" description="Proton donor" evidence="7">
    <location>
        <position position="284"/>
    </location>
</feature>
<name>A0A1I7BHJ0_9ACTN</name>
<gene>
    <name evidence="11" type="ORF">SAMN05660657_03576</name>
</gene>
<evidence type="ECO:0000256" key="2">
    <source>
        <dbReference type="ARBA" id="ARBA00022670"/>
    </source>
</evidence>
<evidence type="ECO:0000256" key="8">
    <source>
        <dbReference type="RuleBase" id="RU366073"/>
    </source>
</evidence>
<evidence type="ECO:0000256" key="1">
    <source>
        <dbReference type="ARBA" id="ARBA00009388"/>
    </source>
</evidence>
<dbReference type="RefSeq" id="WP_093581360.1">
    <property type="nucleotide sequence ID" value="NZ_FPBA01000014.1"/>
</dbReference>
<dbReference type="Proteomes" id="UP000199546">
    <property type="component" value="Unassembled WGS sequence"/>
</dbReference>
<dbReference type="AlphaFoldDB" id="A0A1I7BHJ0"/>
<dbReference type="InterPro" id="IPR001570">
    <property type="entry name" value="Peptidase_M4_C_domain"/>
</dbReference>
<evidence type="ECO:0000256" key="7">
    <source>
        <dbReference type="PIRSR" id="PIRSR623612-1"/>
    </source>
</evidence>
<comment type="cofactor">
    <cofactor evidence="8">
        <name>Zn(2+)</name>
        <dbReference type="ChEBI" id="CHEBI:29105"/>
    </cofactor>
</comment>
<feature type="domain" description="Peptidase M4 C-terminal" evidence="10">
    <location>
        <begin position="195"/>
        <end position="362"/>
    </location>
</feature>
<evidence type="ECO:0000256" key="3">
    <source>
        <dbReference type="ARBA" id="ARBA00022723"/>
    </source>
</evidence>
<dbReference type="GO" id="GO:0005576">
    <property type="term" value="C:extracellular region"/>
    <property type="evidence" value="ECO:0007669"/>
    <property type="project" value="UniProtKB-SubCell"/>
</dbReference>
<dbReference type="Pfam" id="PF02868">
    <property type="entry name" value="Peptidase_M4_C"/>
    <property type="match status" value="1"/>
</dbReference>
<evidence type="ECO:0000259" key="10">
    <source>
        <dbReference type="Pfam" id="PF02868"/>
    </source>
</evidence>
<reference evidence="12" key="1">
    <citation type="submission" date="2016-10" db="EMBL/GenBank/DDBJ databases">
        <authorList>
            <person name="Varghese N."/>
            <person name="Submissions S."/>
        </authorList>
    </citation>
    <scope>NUCLEOTIDE SEQUENCE [LARGE SCALE GENOMIC DNA]</scope>
    <source>
        <strain evidence="12">DSM 46136</strain>
    </source>
</reference>
<feature type="domain" description="Peptidase M4" evidence="9">
    <location>
        <begin position="112"/>
        <end position="190"/>
    </location>
</feature>
<keyword evidence="6 8" id="KW-0482">Metalloprotease</keyword>
<evidence type="ECO:0000313" key="12">
    <source>
        <dbReference type="Proteomes" id="UP000199546"/>
    </source>
</evidence>
<evidence type="ECO:0000256" key="4">
    <source>
        <dbReference type="ARBA" id="ARBA00022801"/>
    </source>
</evidence>
<keyword evidence="8" id="KW-0964">Secreted</keyword>
<organism evidence="11 12">
    <name type="scientific">Geodermatophilus amargosae</name>
    <dbReference type="NCBI Taxonomy" id="1296565"/>
    <lineage>
        <taxon>Bacteria</taxon>
        <taxon>Bacillati</taxon>
        <taxon>Actinomycetota</taxon>
        <taxon>Actinomycetes</taxon>
        <taxon>Geodermatophilales</taxon>
        <taxon>Geodermatophilaceae</taxon>
        <taxon>Geodermatophilus</taxon>
    </lineage>
</organism>
<dbReference type="GO" id="GO:0004222">
    <property type="term" value="F:metalloendopeptidase activity"/>
    <property type="evidence" value="ECO:0007669"/>
    <property type="project" value="UniProtKB-UniRule"/>
</dbReference>
<keyword evidence="4 8" id="KW-0378">Hydrolase</keyword>
<keyword evidence="12" id="KW-1185">Reference proteome</keyword>
<dbReference type="PANTHER" id="PTHR43579">
    <property type="match status" value="1"/>
</dbReference>
<dbReference type="Pfam" id="PF01447">
    <property type="entry name" value="Peptidase_M4"/>
    <property type="match status" value="1"/>
</dbReference>
<dbReference type="STRING" id="1296565.SAMN05660657_03576"/>
<evidence type="ECO:0000313" key="11">
    <source>
        <dbReference type="EMBL" id="SFT86632.1"/>
    </source>
</evidence>
<comment type="subcellular location">
    <subcellularLocation>
        <location evidence="8">Secreted</location>
    </subcellularLocation>
</comment>
<dbReference type="PANTHER" id="PTHR43579:SF1">
    <property type="entry name" value="NEUTRAL METALLOPROTEINASE"/>
    <property type="match status" value="1"/>
</dbReference>
<dbReference type="EC" id="3.4.24.-" evidence="8"/>
<dbReference type="SUPFAM" id="SSF55486">
    <property type="entry name" value="Metalloproteases ('zincins'), catalytic domain"/>
    <property type="match status" value="1"/>
</dbReference>
<evidence type="ECO:0000256" key="5">
    <source>
        <dbReference type="ARBA" id="ARBA00022833"/>
    </source>
</evidence>
<evidence type="ECO:0000256" key="6">
    <source>
        <dbReference type="ARBA" id="ARBA00023049"/>
    </source>
</evidence>
<comment type="function">
    <text evidence="8">Extracellular zinc metalloprotease.</text>
</comment>